<feature type="domain" description="N-acetyltransferase" evidence="1">
    <location>
        <begin position="12"/>
        <end position="175"/>
    </location>
</feature>
<dbReference type="Gene3D" id="3.40.630.30">
    <property type="match status" value="1"/>
</dbReference>
<keyword evidence="2" id="KW-0808">Transferase</keyword>
<name>A0ABT9CCZ7_9BACL</name>
<dbReference type="Pfam" id="PF13302">
    <property type="entry name" value="Acetyltransf_3"/>
    <property type="match status" value="1"/>
</dbReference>
<evidence type="ECO:0000313" key="3">
    <source>
        <dbReference type="Proteomes" id="UP001240171"/>
    </source>
</evidence>
<dbReference type="EMBL" id="JAUQTB010000006">
    <property type="protein sequence ID" value="MDO7907145.1"/>
    <property type="molecule type" value="Genomic_DNA"/>
</dbReference>
<keyword evidence="3" id="KW-1185">Reference proteome</keyword>
<dbReference type="InterPro" id="IPR000182">
    <property type="entry name" value="GNAT_dom"/>
</dbReference>
<dbReference type="Proteomes" id="UP001240171">
    <property type="component" value="Unassembled WGS sequence"/>
</dbReference>
<dbReference type="InterPro" id="IPR016181">
    <property type="entry name" value="Acyl_CoA_acyltransferase"/>
</dbReference>
<evidence type="ECO:0000259" key="1">
    <source>
        <dbReference type="PROSITE" id="PS51186"/>
    </source>
</evidence>
<dbReference type="SUPFAM" id="SSF55729">
    <property type="entry name" value="Acyl-CoA N-acyltransferases (Nat)"/>
    <property type="match status" value="1"/>
</dbReference>
<dbReference type="RefSeq" id="WP_305024351.1">
    <property type="nucleotide sequence ID" value="NZ_JAUQTB010000006.1"/>
</dbReference>
<sequence>MALTNLFVGSNLKMSVPREEDAEVMARWQEDSEYLRNVDTDLAVPLSLKQLEEEGMSVGSKEVYFRLRTLDADELIGFVAIHSIEWNNRCGMLAIGIGEACNRGKGYGTEAVRLMLRYAFQEMNLYRVGLDVIEYNDKGIRAYEKAGFKHEGRSRAAVHRDGERVDRINMGILLPEWEELYLKDRE</sequence>
<dbReference type="EC" id="2.-.-.-" evidence="2"/>
<reference evidence="2 3" key="1">
    <citation type="submission" date="2023-07" db="EMBL/GenBank/DDBJ databases">
        <title>Paenibacillus sp. JX-17 nov. isolated from soil.</title>
        <authorList>
            <person name="Wan Y."/>
            <person name="Liu B."/>
        </authorList>
    </citation>
    <scope>NUCLEOTIDE SEQUENCE [LARGE SCALE GENOMIC DNA]</scope>
    <source>
        <strain evidence="2 3">JX-17</strain>
    </source>
</reference>
<evidence type="ECO:0000313" key="2">
    <source>
        <dbReference type="EMBL" id="MDO7907145.1"/>
    </source>
</evidence>
<dbReference type="GO" id="GO:0016740">
    <property type="term" value="F:transferase activity"/>
    <property type="evidence" value="ECO:0007669"/>
    <property type="project" value="UniProtKB-KW"/>
</dbReference>
<comment type="caution">
    <text evidence="2">The sequence shown here is derived from an EMBL/GenBank/DDBJ whole genome shotgun (WGS) entry which is preliminary data.</text>
</comment>
<dbReference type="PANTHER" id="PTHR43415">
    <property type="entry name" value="SPERMIDINE N(1)-ACETYLTRANSFERASE"/>
    <property type="match status" value="1"/>
</dbReference>
<dbReference type="CDD" id="cd04301">
    <property type="entry name" value="NAT_SF"/>
    <property type="match status" value="1"/>
</dbReference>
<proteinExistence type="predicted"/>
<dbReference type="PROSITE" id="PS51186">
    <property type="entry name" value="GNAT"/>
    <property type="match status" value="1"/>
</dbReference>
<protein>
    <submittedName>
        <fullName evidence="2">GNAT family protein</fullName>
        <ecNumber evidence="2">2.-.-.-</ecNumber>
    </submittedName>
</protein>
<organism evidence="2 3">
    <name type="scientific">Paenibacillus lacisoli</name>
    <dbReference type="NCBI Taxonomy" id="3064525"/>
    <lineage>
        <taxon>Bacteria</taxon>
        <taxon>Bacillati</taxon>
        <taxon>Bacillota</taxon>
        <taxon>Bacilli</taxon>
        <taxon>Bacillales</taxon>
        <taxon>Paenibacillaceae</taxon>
        <taxon>Paenibacillus</taxon>
    </lineage>
</organism>
<dbReference type="PANTHER" id="PTHR43415:SF5">
    <property type="entry name" value="ACETYLTRANSFERASE"/>
    <property type="match status" value="1"/>
</dbReference>
<gene>
    <name evidence="2" type="ORF">Q5741_12070</name>
</gene>
<accession>A0ABT9CCZ7</accession>